<dbReference type="CDD" id="cd02440">
    <property type="entry name" value="AdoMet_MTases"/>
    <property type="match status" value="1"/>
</dbReference>
<accession>A0ABZ1I3A0</accession>
<evidence type="ECO:0000259" key="4">
    <source>
        <dbReference type="Pfam" id="PF08241"/>
    </source>
</evidence>
<dbReference type="PANTHER" id="PTHR43464">
    <property type="entry name" value="METHYLTRANSFERASE"/>
    <property type="match status" value="1"/>
</dbReference>
<dbReference type="RefSeq" id="WP_326567851.1">
    <property type="nucleotide sequence ID" value="NZ_CP142149.1"/>
</dbReference>
<keyword evidence="6" id="KW-1185">Reference proteome</keyword>
<keyword evidence="1 5" id="KW-0489">Methyltransferase</keyword>
<gene>
    <name evidence="5" type="ORF">VSH64_39520</name>
</gene>
<reference evidence="5 6" key="1">
    <citation type="journal article" date="2015" name="Int. J. Syst. Evol. Microbiol.">
        <title>Amycolatopsis rhabdoformis sp. nov., an actinomycete isolated from a tropical forest soil.</title>
        <authorList>
            <person name="Souza W.R."/>
            <person name="Silva R.E."/>
            <person name="Goodfellow M."/>
            <person name="Busarakam K."/>
            <person name="Figueiro F.S."/>
            <person name="Ferreira D."/>
            <person name="Rodrigues-Filho E."/>
            <person name="Moraes L.A.B."/>
            <person name="Zucchi T.D."/>
        </authorList>
    </citation>
    <scope>NUCLEOTIDE SEQUENCE [LARGE SCALE GENOMIC DNA]</scope>
    <source>
        <strain evidence="5 6">NCIMB 14900</strain>
    </source>
</reference>
<keyword evidence="2" id="KW-0808">Transferase</keyword>
<protein>
    <submittedName>
        <fullName evidence="5">Class I SAM-dependent methyltransferase</fullName>
    </submittedName>
</protein>
<evidence type="ECO:0000313" key="6">
    <source>
        <dbReference type="Proteomes" id="UP001330812"/>
    </source>
</evidence>
<dbReference type="InterPro" id="IPR013216">
    <property type="entry name" value="Methyltransf_11"/>
</dbReference>
<dbReference type="Proteomes" id="UP001330812">
    <property type="component" value="Chromosome"/>
</dbReference>
<evidence type="ECO:0000256" key="2">
    <source>
        <dbReference type="ARBA" id="ARBA00022679"/>
    </source>
</evidence>
<keyword evidence="3" id="KW-0949">S-adenosyl-L-methionine</keyword>
<dbReference type="PANTHER" id="PTHR43464:SF19">
    <property type="entry name" value="UBIQUINONE BIOSYNTHESIS O-METHYLTRANSFERASE, MITOCHONDRIAL"/>
    <property type="match status" value="1"/>
</dbReference>
<dbReference type="InterPro" id="IPR029063">
    <property type="entry name" value="SAM-dependent_MTases_sf"/>
</dbReference>
<evidence type="ECO:0000256" key="1">
    <source>
        <dbReference type="ARBA" id="ARBA00022603"/>
    </source>
</evidence>
<dbReference type="EMBL" id="CP142149">
    <property type="protein sequence ID" value="WSE28857.1"/>
    <property type="molecule type" value="Genomic_DNA"/>
</dbReference>
<dbReference type="Pfam" id="PF08241">
    <property type="entry name" value="Methyltransf_11"/>
    <property type="match status" value="1"/>
</dbReference>
<feature type="domain" description="Methyltransferase type 11" evidence="4">
    <location>
        <begin position="49"/>
        <end position="144"/>
    </location>
</feature>
<dbReference type="SUPFAM" id="SSF53335">
    <property type="entry name" value="S-adenosyl-L-methionine-dependent methyltransferases"/>
    <property type="match status" value="1"/>
</dbReference>
<dbReference type="Gene3D" id="3.40.50.150">
    <property type="entry name" value="Vaccinia Virus protein VP39"/>
    <property type="match status" value="1"/>
</dbReference>
<sequence length="197" mass="21158">MVEDVGRFWDEHAATFDEQPDHGLRDAGVRAAWRELLLSLMPAAPAVVVDLGCGTGSLAVLLAQAGYAVCGVDLSGRMIGVAEEKARVGGVSVDWRRGDVAEPPCEAESCDVVLVRHVLWAMADPAAAVGRWCGLLRPGGRLVFVEGRWATRAGLTAEQCQGLVLGHRREATVLKLDDPALWGAVIEDERYAVVSRF</sequence>
<name>A0ABZ1I3A0_9PSEU</name>
<proteinExistence type="predicted"/>
<evidence type="ECO:0000313" key="5">
    <source>
        <dbReference type="EMBL" id="WSE28857.1"/>
    </source>
</evidence>
<evidence type="ECO:0000256" key="3">
    <source>
        <dbReference type="ARBA" id="ARBA00022691"/>
    </source>
</evidence>
<dbReference type="GO" id="GO:0008168">
    <property type="term" value="F:methyltransferase activity"/>
    <property type="evidence" value="ECO:0007669"/>
    <property type="project" value="UniProtKB-KW"/>
</dbReference>
<dbReference type="GO" id="GO:0032259">
    <property type="term" value="P:methylation"/>
    <property type="evidence" value="ECO:0007669"/>
    <property type="project" value="UniProtKB-KW"/>
</dbReference>
<organism evidence="5 6">
    <name type="scientific">Amycolatopsis rhabdoformis</name>
    <dbReference type="NCBI Taxonomy" id="1448059"/>
    <lineage>
        <taxon>Bacteria</taxon>
        <taxon>Bacillati</taxon>
        <taxon>Actinomycetota</taxon>
        <taxon>Actinomycetes</taxon>
        <taxon>Pseudonocardiales</taxon>
        <taxon>Pseudonocardiaceae</taxon>
        <taxon>Amycolatopsis</taxon>
    </lineage>
</organism>